<accession>A4KVN9</accession>
<name>A4KVN9_SINMM</name>
<protein>
    <submittedName>
        <fullName evidence="1">Uncharacterized protein</fullName>
    </submittedName>
</protein>
<gene>
    <name evidence="1" type="primary">orf134</name>
</gene>
<dbReference type="Proteomes" id="UP000009045">
    <property type="component" value="Plasmid pSmeSM11b"/>
</dbReference>
<organism evidence="1 2">
    <name type="scientific">Sinorhizobium meliloti (strain SM11)</name>
    <dbReference type="NCBI Taxonomy" id="707241"/>
    <lineage>
        <taxon>Bacteria</taxon>
        <taxon>Pseudomonadati</taxon>
        <taxon>Pseudomonadota</taxon>
        <taxon>Alphaproteobacteria</taxon>
        <taxon>Hyphomicrobiales</taxon>
        <taxon>Rhizobiaceae</taxon>
        <taxon>Sinorhizobium/Ensifer group</taxon>
        <taxon>Sinorhizobium</taxon>
    </lineage>
</organism>
<evidence type="ECO:0000313" key="2">
    <source>
        <dbReference type="Proteomes" id="UP000009045"/>
    </source>
</evidence>
<evidence type="ECO:0000313" key="1">
    <source>
        <dbReference type="EMBL" id="ABN47140.1"/>
    </source>
</evidence>
<keyword evidence="1" id="KW-0614">Plasmid</keyword>
<proteinExistence type="predicted"/>
<reference evidence="2" key="2">
    <citation type="journal article" date="2011" name="J. Biotechnol.">
        <title>The complete genome sequence of the dominant Sinorhizobium meliloti field isolate SM11 extends the S. meliloti pan-genome.</title>
        <authorList>
            <person name="Schneiker-Bekel S."/>
            <person name="Wibberg D."/>
            <person name="Bekel T."/>
            <person name="Blom J."/>
            <person name="Linke B."/>
            <person name="Neuweger H."/>
            <person name="Stiens M."/>
            <person name="Vorholter F.J."/>
            <person name="Weidner S."/>
            <person name="Goesmann A."/>
            <person name="Puhler A."/>
            <person name="Schluter A."/>
        </authorList>
    </citation>
    <scope>NUCLEOTIDE SEQUENCE [LARGE SCALE GENOMIC DNA]</scope>
    <source>
        <strain evidence="2">SM11</strain>
        <plasmid evidence="2">pSmeSM11b</plasmid>
    </source>
</reference>
<dbReference type="AlphaFoldDB" id="A4KVN9"/>
<dbReference type="EMBL" id="EF066650">
    <property type="protein sequence ID" value="ABN47140.1"/>
    <property type="molecule type" value="Genomic_DNA"/>
</dbReference>
<reference evidence="1 2" key="1">
    <citation type="journal article" date="2007" name="FEMS Microbiol. Lett.">
        <title>Sequence analysis of the 181-kb accessory plasmid pSmeSM11b, isolated from a dominant Sinorhizobium meliloti strain identified during a long-term field release experiment.</title>
        <authorList>
            <person name="Stiens M."/>
            <person name="Schneiker S."/>
            <person name="Puhler A."/>
            <person name="Schluter A."/>
        </authorList>
    </citation>
    <scope>NUCLEOTIDE SEQUENCE [LARGE SCALE GENOMIC DNA]</scope>
    <source>
        <strain evidence="1 2">SM11</strain>
        <plasmid evidence="2">pSmeSM11b</plasmid>
    </source>
</reference>
<geneLocation type="plasmid" evidence="1 2">
    <name>pSmeSM11b</name>
</geneLocation>
<sequence>MRATSERRLGFCKAVQFGDCDGQFCLGDFEFSLNLAALGAIESVAQLSSQFLNLYFEFVGHLRLLTFVKDDRRGQEGMAGSGIAPATDRAGEWGSRFAQAALRAGGASWGEPLILEAAMPAWYDRSF</sequence>